<gene>
    <name evidence="1" type="ORF">HannXRQ_Chr04g0115841</name>
</gene>
<dbReference type="AlphaFoldDB" id="A0A251V1J7"/>
<keyword evidence="2" id="KW-1185">Reference proteome</keyword>
<sequence length="53" mass="5351">MGPKAGIPLLLQAFTTSRLPSGLLVTITTSAPQFLAAATLISETLGLPITAVS</sequence>
<dbReference type="InParanoid" id="A0A251V1J7"/>
<accession>A0A251V1J7</accession>
<proteinExistence type="predicted"/>
<evidence type="ECO:0000313" key="1">
    <source>
        <dbReference type="EMBL" id="OTG28852.1"/>
    </source>
</evidence>
<reference evidence="2" key="1">
    <citation type="journal article" date="2017" name="Nature">
        <title>The sunflower genome provides insights into oil metabolism, flowering and Asterid evolution.</title>
        <authorList>
            <person name="Badouin H."/>
            <person name="Gouzy J."/>
            <person name="Grassa C.J."/>
            <person name="Murat F."/>
            <person name="Staton S.E."/>
            <person name="Cottret L."/>
            <person name="Lelandais-Briere C."/>
            <person name="Owens G.L."/>
            <person name="Carrere S."/>
            <person name="Mayjonade B."/>
            <person name="Legrand L."/>
            <person name="Gill N."/>
            <person name="Kane N.C."/>
            <person name="Bowers J.E."/>
            <person name="Hubner S."/>
            <person name="Bellec A."/>
            <person name="Berard A."/>
            <person name="Berges H."/>
            <person name="Blanchet N."/>
            <person name="Boniface M.C."/>
            <person name="Brunel D."/>
            <person name="Catrice O."/>
            <person name="Chaidir N."/>
            <person name="Claudel C."/>
            <person name="Donnadieu C."/>
            <person name="Faraut T."/>
            <person name="Fievet G."/>
            <person name="Helmstetter N."/>
            <person name="King M."/>
            <person name="Knapp S.J."/>
            <person name="Lai Z."/>
            <person name="Le Paslier M.C."/>
            <person name="Lippi Y."/>
            <person name="Lorenzon L."/>
            <person name="Mandel J.R."/>
            <person name="Marage G."/>
            <person name="Marchand G."/>
            <person name="Marquand E."/>
            <person name="Bret-Mestries E."/>
            <person name="Morien E."/>
            <person name="Nambeesan S."/>
            <person name="Nguyen T."/>
            <person name="Pegot-Espagnet P."/>
            <person name="Pouilly N."/>
            <person name="Raftis F."/>
            <person name="Sallet E."/>
            <person name="Schiex T."/>
            <person name="Thomas J."/>
            <person name="Vandecasteele C."/>
            <person name="Vares D."/>
            <person name="Vear F."/>
            <person name="Vautrin S."/>
            <person name="Crespi M."/>
            <person name="Mangin B."/>
            <person name="Burke J.M."/>
            <person name="Salse J."/>
            <person name="Munos S."/>
            <person name="Vincourt P."/>
            <person name="Rieseberg L.H."/>
            <person name="Langlade N.B."/>
        </authorList>
    </citation>
    <scope>NUCLEOTIDE SEQUENCE [LARGE SCALE GENOMIC DNA]</scope>
    <source>
        <strain evidence="2">cv. SF193</strain>
    </source>
</reference>
<dbReference type="EMBL" id="CM007893">
    <property type="protein sequence ID" value="OTG28852.1"/>
    <property type="molecule type" value="Genomic_DNA"/>
</dbReference>
<name>A0A251V1J7_HELAN</name>
<organism evidence="1 2">
    <name type="scientific">Helianthus annuus</name>
    <name type="common">Common sunflower</name>
    <dbReference type="NCBI Taxonomy" id="4232"/>
    <lineage>
        <taxon>Eukaryota</taxon>
        <taxon>Viridiplantae</taxon>
        <taxon>Streptophyta</taxon>
        <taxon>Embryophyta</taxon>
        <taxon>Tracheophyta</taxon>
        <taxon>Spermatophyta</taxon>
        <taxon>Magnoliopsida</taxon>
        <taxon>eudicotyledons</taxon>
        <taxon>Gunneridae</taxon>
        <taxon>Pentapetalae</taxon>
        <taxon>asterids</taxon>
        <taxon>campanulids</taxon>
        <taxon>Asterales</taxon>
        <taxon>Asteraceae</taxon>
        <taxon>Asteroideae</taxon>
        <taxon>Heliantheae alliance</taxon>
        <taxon>Heliantheae</taxon>
        <taxon>Helianthus</taxon>
    </lineage>
</organism>
<protein>
    <submittedName>
        <fullName evidence="1">Uncharacterized protein</fullName>
    </submittedName>
</protein>
<evidence type="ECO:0000313" key="2">
    <source>
        <dbReference type="Proteomes" id="UP000215914"/>
    </source>
</evidence>
<dbReference type="Proteomes" id="UP000215914">
    <property type="component" value="Chromosome 4"/>
</dbReference>